<dbReference type="EMBL" id="JYNV01000005">
    <property type="protein sequence ID" value="KZM28641.1"/>
    <property type="molecule type" value="Genomic_DNA"/>
</dbReference>
<proteinExistence type="predicted"/>
<comment type="caution">
    <text evidence="1">The sequence shown here is derived from an EMBL/GenBank/DDBJ whole genome shotgun (WGS) entry which is preliminary data.</text>
</comment>
<name>A0A163MEG2_DIDRA</name>
<keyword evidence="2" id="KW-1185">Reference proteome</keyword>
<organism evidence="1 2">
    <name type="scientific">Didymella rabiei</name>
    <name type="common">Chickpea ascochyta blight fungus</name>
    <name type="synonym">Mycosphaerella rabiei</name>
    <dbReference type="NCBI Taxonomy" id="5454"/>
    <lineage>
        <taxon>Eukaryota</taxon>
        <taxon>Fungi</taxon>
        <taxon>Dikarya</taxon>
        <taxon>Ascomycota</taxon>
        <taxon>Pezizomycotina</taxon>
        <taxon>Dothideomycetes</taxon>
        <taxon>Pleosporomycetidae</taxon>
        <taxon>Pleosporales</taxon>
        <taxon>Pleosporineae</taxon>
        <taxon>Didymellaceae</taxon>
        <taxon>Ascochyta</taxon>
    </lineage>
</organism>
<accession>A0A163MEG2</accession>
<dbReference type="PANTHER" id="PTHR39605">
    <property type="entry name" value="MAJOR FACILITATOR SUPERFAMILY (MFS) PROFILE DOMAIN-CONTAINING PROTEIN"/>
    <property type="match status" value="1"/>
</dbReference>
<dbReference type="STRING" id="5454.A0A163MEG2"/>
<dbReference type="OrthoDB" id="6509908at2759"/>
<dbReference type="PANTHER" id="PTHR39605:SF1">
    <property type="entry name" value="MAJOR FACILITATOR SUPERFAMILY (MFS) PROFILE DOMAIN-CONTAINING PROTEIN"/>
    <property type="match status" value="1"/>
</dbReference>
<gene>
    <name evidence="1" type="ORF">ST47_g216</name>
</gene>
<protein>
    <submittedName>
        <fullName evidence="1">Uncharacterized protein</fullName>
    </submittedName>
</protein>
<sequence length="174" mass="19100">MPSLNSTIFHAYAYGTAFWYGLRGACRVYDPLMVVGWFRPPSQANLAANDLELYNVRNDGWCLITLALILVSFTNAVPLSPAPKAIQSADALKYNRGNGALPYAKAVIAATVFHHITTGIGAYQHYKLESHYNTSMGIGVWGNVWLTLTGLFTLLFLQSGKGDEDVEEVVKKAK</sequence>
<evidence type="ECO:0000313" key="2">
    <source>
        <dbReference type="Proteomes" id="UP000076837"/>
    </source>
</evidence>
<reference evidence="1 2" key="1">
    <citation type="journal article" date="2016" name="Sci. Rep.">
        <title>Draft genome sequencing and secretome analysis of fungal phytopathogen Ascochyta rabiei provides insight into the necrotrophic effector repertoire.</title>
        <authorList>
            <person name="Verma S."/>
            <person name="Gazara R.K."/>
            <person name="Nizam S."/>
            <person name="Parween S."/>
            <person name="Chattopadhyay D."/>
            <person name="Verma P.K."/>
        </authorList>
    </citation>
    <scope>NUCLEOTIDE SEQUENCE [LARGE SCALE GENOMIC DNA]</scope>
    <source>
        <strain evidence="1 2">ArDII</strain>
    </source>
</reference>
<dbReference type="AlphaFoldDB" id="A0A163MEG2"/>
<dbReference type="Proteomes" id="UP000076837">
    <property type="component" value="Unassembled WGS sequence"/>
</dbReference>
<evidence type="ECO:0000313" key="1">
    <source>
        <dbReference type="EMBL" id="KZM28641.1"/>
    </source>
</evidence>